<reference evidence="1 2" key="1">
    <citation type="submission" date="2020-08" db="EMBL/GenBank/DDBJ databases">
        <title>Genome sequence of Rhodobacteraceae bacterium Lw-13e.</title>
        <authorList>
            <person name="Poehlein A."/>
            <person name="Wolter L."/>
            <person name="Daniel R."/>
            <person name="Brinkhoff T."/>
        </authorList>
    </citation>
    <scope>NUCLEOTIDE SEQUENCE [LARGE SCALE GENOMIC DNA]</scope>
    <source>
        <strain evidence="1 2">Lw-13e</strain>
    </source>
</reference>
<proteinExistence type="predicted"/>
<dbReference type="Proteomes" id="UP000283786">
    <property type="component" value="Chromosome"/>
</dbReference>
<dbReference type="KEGG" id="palw:PSAL_021240"/>
<dbReference type="OrthoDB" id="7852436at2"/>
<protein>
    <submittedName>
        <fullName evidence="1">Uncharacterized protein</fullName>
    </submittedName>
</protein>
<sequence length="248" mass="26719">MSTASGEFRVTLRESRMVIERLLQFKGMDPGRRWPVADAGMFSASLGLSGFAGLEATLDLLMAGCGRLSHIGDGQGAADGRTGGLVLDAAGKHAWLVAEEVSDLLTDLARIRGDATVAIQSVTHPEELKVVSAIVQKHGLGAVVEVTGTDSAVARLSLAGAEPRELMRIAEERIAVDPDLWWHLFHLSNEAQAPDTRLSRMHTGSVMMMEDGSLVSADEEEFEEMDVTMLEREKLVEAGMQDEGDSEC</sequence>
<dbReference type="EMBL" id="CP060436">
    <property type="protein sequence ID" value="QPM90882.1"/>
    <property type="molecule type" value="Genomic_DNA"/>
</dbReference>
<accession>A0A418SL79</accession>
<dbReference type="AlphaFoldDB" id="A0A418SL79"/>
<dbReference type="RefSeq" id="WP_119837755.1">
    <property type="nucleotide sequence ID" value="NZ_CP060436.1"/>
</dbReference>
<evidence type="ECO:0000313" key="1">
    <source>
        <dbReference type="EMBL" id="QPM90882.1"/>
    </source>
</evidence>
<keyword evidence="2" id="KW-1185">Reference proteome</keyword>
<name>A0A418SL79_9RHOB</name>
<gene>
    <name evidence="1" type="ORF">PSAL_021240</name>
</gene>
<organism evidence="1 2">
    <name type="scientific">Pseudooceanicola algae</name>
    <dbReference type="NCBI Taxonomy" id="1537215"/>
    <lineage>
        <taxon>Bacteria</taxon>
        <taxon>Pseudomonadati</taxon>
        <taxon>Pseudomonadota</taxon>
        <taxon>Alphaproteobacteria</taxon>
        <taxon>Rhodobacterales</taxon>
        <taxon>Paracoccaceae</taxon>
        <taxon>Pseudooceanicola</taxon>
    </lineage>
</organism>
<evidence type="ECO:0000313" key="2">
    <source>
        <dbReference type="Proteomes" id="UP000283786"/>
    </source>
</evidence>